<accession>A0A381UXT9</accession>
<organism evidence="1">
    <name type="scientific">marine metagenome</name>
    <dbReference type="NCBI Taxonomy" id="408172"/>
    <lineage>
        <taxon>unclassified sequences</taxon>
        <taxon>metagenomes</taxon>
        <taxon>ecological metagenomes</taxon>
    </lineage>
</organism>
<name>A0A381UXT9_9ZZZZ</name>
<feature type="non-terminal residue" evidence="1">
    <location>
        <position position="41"/>
    </location>
</feature>
<proteinExistence type="predicted"/>
<dbReference type="PROSITE" id="PS51257">
    <property type="entry name" value="PROKAR_LIPOPROTEIN"/>
    <property type="match status" value="1"/>
</dbReference>
<sequence length="41" mass="4666">MKKLLTHIALISLIIISSCNKEEINELEKRNEELIAQTATL</sequence>
<dbReference type="EMBL" id="UINC01007368">
    <property type="protein sequence ID" value="SVA32930.1"/>
    <property type="molecule type" value="Genomic_DNA"/>
</dbReference>
<protein>
    <submittedName>
        <fullName evidence="1">Uncharacterized protein</fullName>
    </submittedName>
</protein>
<dbReference type="AlphaFoldDB" id="A0A381UXT9"/>
<reference evidence="1" key="1">
    <citation type="submission" date="2018-05" db="EMBL/GenBank/DDBJ databases">
        <authorList>
            <person name="Lanie J.A."/>
            <person name="Ng W.-L."/>
            <person name="Kazmierczak K.M."/>
            <person name="Andrzejewski T.M."/>
            <person name="Davidsen T.M."/>
            <person name="Wayne K.J."/>
            <person name="Tettelin H."/>
            <person name="Glass J.I."/>
            <person name="Rusch D."/>
            <person name="Podicherti R."/>
            <person name="Tsui H.-C.T."/>
            <person name="Winkler M.E."/>
        </authorList>
    </citation>
    <scope>NUCLEOTIDE SEQUENCE</scope>
</reference>
<evidence type="ECO:0000313" key="1">
    <source>
        <dbReference type="EMBL" id="SVA32930.1"/>
    </source>
</evidence>
<gene>
    <name evidence="1" type="ORF">METZ01_LOCUS85784</name>
</gene>